<feature type="domain" description="Helicase C-terminal" evidence="3">
    <location>
        <begin position="1"/>
        <end position="165"/>
    </location>
</feature>
<accession>A0A6A6BH07</accession>
<dbReference type="InterPro" id="IPR049730">
    <property type="entry name" value="SNF2/RAD54-like_C"/>
</dbReference>
<name>A0A6A6BH07_9PEZI</name>
<dbReference type="PROSITE" id="PS51194">
    <property type="entry name" value="HELICASE_CTER"/>
    <property type="match status" value="1"/>
</dbReference>
<dbReference type="EMBL" id="ML995482">
    <property type="protein sequence ID" value="KAF2143429.1"/>
    <property type="molecule type" value="Genomic_DNA"/>
</dbReference>
<keyword evidence="5" id="KW-1185">Reference proteome</keyword>
<dbReference type="Proteomes" id="UP000799438">
    <property type="component" value="Unassembled WGS sequence"/>
</dbReference>
<dbReference type="SUPFAM" id="SSF52540">
    <property type="entry name" value="P-loop containing nucleoside triphosphate hydrolases"/>
    <property type="match status" value="1"/>
</dbReference>
<evidence type="ECO:0000313" key="5">
    <source>
        <dbReference type="Proteomes" id="UP000799438"/>
    </source>
</evidence>
<evidence type="ECO:0000313" key="4">
    <source>
        <dbReference type="EMBL" id="KAF2143429.1"/>
    </source>
</evidence>
<feature type="region of interest" description="Disordered" evidence="2">
    <location>
        <begin position="204"/>
        <end position="228"/>
    </location>
</feature>
<dbReference type="OrthoDB" id="3910678at2759"/>
<evidence type="ECO:0000256" key="1">
    <source>
        <dbReference type="ARBA" id="ARBA00022801"/>
    </source>
</evidence>
<dbReference type="Pfam" id="PF00271">
    <property type="entry name" value="Helicase_C"/>
    <property type="match status" value="1"/>
</dbReference>
<feature type="compositionally biased region" description="Basic and acidic residues" evidence="2">
    <location>
        <begin position="204"/>
        <end position="226"/>
    </location>
</feature>
<sequence length="252" mass="28517">MCKDVFDVCFAKGEKMIIFCDNPFPQYTCELVFDTIGEPAYSIRALHSPSDRGATIAKFSDPKDPVKDLFANSKTGAVPINIQHACHRVLIMEMPTSFNLLMQIIGRRWRMGQSEAVQVKVLVTDHTYDQMLQHRATKKIMAQLAGTANLNIDTEEVKEAMDDPDALSDTDEYKDDYCRTRAKLKNDRTSKMITEMFGQHASRHWPEWGNSRDPRAKDHAPGEVKHGRFRNKKKSAVQTTLNLMPTPASAAL</sequence>
<dbReference type="CDD" id="cd18793">
    <property type="entry name" value="SF2_C_SNF"/>
    <property type="match status" value="1"/>
</dbReference>
<keyword evidence="1" id="KW-0378">Hydrolase</keyword>
<protein>
    <recommendedName>
        <fullName evidence="3">Helicase C-terminal domain-containing protein</fullName>
    </recommendedName>
</protein>
<dbReference type="AlphaFoldDB" id="A0A6A6BH07"/>
<evidence type="ECO:0000259" key="3">
    <source>
        <dbReference type="PROSITE" id="PS51194"/>
    </source>
</evidence>
<dbReference type="Gene3D" id="3.40.50.300">
    <property type="entry name" value="P-loop containing nucleotide triphosphate hydrolases"/>
    <property type="match status" value="1"/>
</dbReference>
<organism evidence="4 5">
    <name type="scientific">Aplosporella prunicola CBS 121167</name>
    <dbReference type="NCBI Taxonomy" id="1176127"/>
    <lineage>
        <taxon>Eukaryota</taxon>
        <taxon>Fungi</taxon>
        <taxon>Dikarya</taxon>
        <taxon>Ascomycota</taxon>
        <taxon>Pezizomycotina</taxon>
        <taxon>Dothideomycetes</taxon>
        <taxon>Dothideomycetes incertae sedis</taxon>
        <taxon>Botryosphaeriales</taxon>
        <taxon>Aplosporellaceae</taxon>
        <taxon>Aplosporella</taxon>
    </lineage>
</organism>
<dbReference type="InterPro" id="IPR027417">
    <property type="entry name" value="P-loop_NTPase"/>
</dbReference>
<proteinExistence type="predicted"/>
<dbReference type="SMART" id="SM00490">
    <property type="entry name" value="HELICc"/>
    <property type="match status" value="1"/>
</dbReference>
<dbReference type="GO" id="GO:0016787">
    <property type="term" value="F:hydrolase activity"/>
    <property type="evidence" value="ECO:0007669"/>
    <property type="project" value="UniProtKB-KW"/>
</dbReference>
<dbReference type="GeneID" id="54300576"/>
<evidence type="ECO:0000256" key="2">
    <source>
        <dbReference type="SAM" id="MobiDB-lite"/>
    </source>
</evidence>
<reference evidence="4" key="1">
    <citation type="journal article" date="2020" name="Stud. Mycol.">
        <title>101 Dothideomycetes genomes: a test case for predicting lifestyles and emergence of pathogens.</title>
        <authorList>
            <person name="Haridas S."/>
            <person name="Albert R."/>
            <person name="Binder M."/>
            <person name="Bloem J."/>
            <person name="Labutti K."/>
            <person name="Salamov A."/>
            <person name="Andreopoulos B."/>
            <person name="Baker S."/>
            <person name="Barry K."/>
            <person name="Bills G."/>
            <person name="Bluhm B."/>
            <person name="Cannon C."/>
            <person name="Castanera R."/>
            <person name="Culley D."/>
            <person name="Daum C."/>
            <person name="Ezra D."/>
            <person name="Gonzalez J."/>
            <person name="Henrissat B."/>
            <person name="Kuo A."/>
            <person name="Liang C."/>
            <person name="Lipzen A."/>
            <person name="Lutzoni F."/>
            <person name="Magnuson J."/>
            <person name="Mondo S."/>
            <person name="Nolan M."/>
            <person name="Ohm R."/>
            <person name="Pangilinan J."/>
            <person name="Park H.-J."/>
            <person name="Ramirez L."/>
            <person name="Alfaro M."/>
            <person name="Sun H."/>
            <person name="Tritt A."/>
            <person name="Yoshinaga Y."/>
            <person name="Zwiers L.-H."/>
            <person name="Turgeon B."/>
            <person name="Goodwin S."/>
            <person name="Spatafora J."/>
            <person name="Crous P."/>
            <person name="Grigoriev I."/>
        </authorList>
    </citation>
    <scope>NUCLEOTIDE SEQUENCE</scope>
    <source>
        <strain evidence="4">CBS 121167</strain>
    </source>
</reference>
<gene>
    <name evidence="4" type="ORF">K452DRAFT_307557</name>
</gene>
<dbReference type="InterPro" id="IPR001650">
    <property type="entry name" value="Helicase_C-like"/>
</dbReference>
<dbReference type="RefSeq" id="XP_033399141.1">
    <property type="nucleotide sequence ID" value="XM_033543079.1"/>
</dbReference>